<feature type="domain" description="Pyridoxamine 5'-phosphate oxidase N-terminal" evidence="1">
    <location>
        <begin position="9"/>
        <end position="122"/>
    </location>
</feature>
<dbReference type="Gene3D" id="2.30.110.10">
    <property type="entry name" value="Electron Transport, Fmn-binding Protein, Chain A"/>
    <property type="match status" value="1"/>
</dbReference>
<evidence type="ECO:0000313" key="2">
    <source>
        <dbReference type="EMBL" id="EYC52280.1"/>
    </source>
</evidence>
<protein>
    <submittedName>
        <fullName evidence="2">Flavin-nucleotide-binding protein</fullName>
    </submittedName>
</protein>
<dbReference type="Pfam" id="PF01243">
    <property type="entry name" value="PNPOx_N"/>
    <property type="match status" value="1"/>
</dbReference>
<evidence type="ECO:0000313" key="3">
    <source>
        <dbReference type="Proteomes" id="UP000023268"/>
    </source>
</evidence>
<comment type="caution">
    <text evidence="2">The sequence shown here is derived from an EMBL/GenBank/DDBJ whole genome shotgun (WGS) entry which is preliminary data.</text>
</comment>
<dbReference type="Proteomes" id="UP000023268">
    <property type="component" value="Unassembled WGS sequence"/>
</dbReference>
<dbReference type="eggNOG" id="COG3576">
    <property type="taxonomic scope" value="Bacteria"/>
</dbReference>
<dbReference type="STRING" id="1458275.AZ34_15260"/>
<sequence length="161" mass="17455">MNPLLGSDIRSMAQRSVLCWLATADASGQPNVTPKEIFPVLDDEHIVVANIASPGSAKNIRANAKVCLSFIDVFAQKGYKVLGLGTEAQPTEDGYAHWVAPLRAMAGERFPIHSVFVVRATAVEPIVAPSYRLYPSETSEEKQIESALLAYGVQRSEQGEL</sequence>
<dbReference type="EMBL" id="JEMG01000001">
    <property type="protein sequence ID" value="EYC52280.1"/>
    <property type="molecule type" value="Genomic_DNA"/>
</dbReference>
<dbReference type="InterPro" id="IPR011576">
    <property type="entry name" value="Pyridox_Oxase_N"/>
</dbReference>
<accession>A0A016XK42</accession>
<name>A0A016XK42_9BURK</name>
<gene>
    <name evidence="2" type="ORF">AZ34_15260</name>
</gene>
<dbReference type="PANTHER" id="PTHR40660:SF1">
    <property type="entry name" value="5'-PHOSPHATE OXIDASE PUTATIVE DOMAIN-CONTAINING PROTEIN-RELATED"/>
    <property type="match status" value="1"/>
</dbReference>
<dbReference type="OrthoDB" id="7867371at2"/>
<reference evidence="2 3" key="1">
    <citation type="submission" date="2014-02" db="EMBL/GenBank/DDBJ databases">
        <title>Draft Genome of Hylemonella gracilis isolated from the Niagara River.</title>
        <authorList>
            <person name="Pawlowski D.R."/>
            <person name="Koudelka G.B."/>
        </authorList>
    </citation>
    <scope>NUCLEOTIDE SEQUENCE [LARGE SCALE GENOMIC DNA]</scope>
    <source>
        <strain evidence="2 3">Niagara R</strain>
    </source>
</reference>
<evidence type="ECO:0000259" key="1">
    <source>
        <dbReference type="Pfam" id="PF01243"/>
    </source>
</evidence>
<dbReference type="RefSeq" id="WP_035609497.1">
    <property type="nucleotide sequence ID" value="NZ_JEMG01000001.1"/>
</dbReference>
<organism evidence="2 3">
    <name type="scientific">Hylemonella gracilis str. Niagara R</name>
    <dbReference type="NCBI Taxonomy" id="1458275"/>
    <lineage>
        <taxon>Bacteria</taxon>
        <taxon>Pseudomonadati</taxon>
        <taxon>Pseudomonadota</taxon>
        <taxon>Betaproteobacteria</taxon>
        <taxon>Burkholderiales</taxon>
        <taxon>Comamonadaceae</taxon>
        <taxon>Hylemonella</taxon>
    </lineage>
</organism>
<dbReference type="InterPro" id="IPR012349">
    <property type="entry name" value="Split_barrel_FMN-bd"/>
</dbReference>
<proteinExistence type="predicted"/>
<dbReference type="PANTHER" id="PTHR40660">
    <property type="entry name" value="5'-PHOSPHATE OXIDASE PUTATIVE DOMAIN-CONTAINING PROTEIN-RELATED"/>
    <property type="match status" value="1"/>
</dbReference>
<dbReference type="AlphaFoldDB" id="A0A016XK42"/>
<dbReference type="SUPFAM" id="SSF50475">
    <property type="entry name" value="FMN-binding split barrel"/>
    <property type="match status" value="1"/>
</dbReference>